<dbReference type="EMBL" id="JAENJH010000007">
    <property type="protein sequence ID" value="MBK1787720.1"/>
    <property type="molecule type" value="Genomic_DNA"/>
</dbReference>
<evidence type="ECO:0000313" key="9">
    <source>
        <dbReference type="EMBL" id="MBK1787720.1"/>
    </source>
</evidence>
<dbReference type="InterPro" id="IPR000522">
    <property type="entry name" value="ABC_transptr_permease_BtuC"/>
</dbReference>
<dbReference type="GO" id="GO:0033214">
    <property type="term" value="P:siderophore-iron import into cell"/>
    <property type="evidence" value="ECO:0007669"/>
    <property type="project" value="TreeGrafter"/>
</dbReference>
<feature type="transmembrane region" description="Helical" evidence="8">
    <location>
        <begin position="159"/>
        <end position="178"/>
    </location>
</feature>
<reference evidence="9" key="1">
    <citation type="submission" date="2020-12" db="EMBL/GenBank/DDBJ databases">
        <title>Prauserella sp. ASG 168, a novel actinomycete isolated from cave rock.</title>
        <authorList>
            <person name="Suriyachadkun C."/>
        </authorList>
    </citation>
    <scope>NUCLEOTIDE SEQUENCE</scope>
    <source>
        <strain evidence="9">ASG 168</strain>
    </source>
</reference>
<evidence type="ECO:0000256" key="2">
    <source>
        <dbReference type="ARBA" id="ARBA00007935"/>
    </source>
</evidence>
<feature type="transmembrane region" description="Helical" evidence="8">
    <location>
        <begin position="128"/>
        <end position="147"/>
    </location>
</feature>
<dbReference type="Gene3D" id="1.10.3470.10">
    <property type="entry name" value="ABC transporter involved in vitamin B12 uptake, BtuC"/>
    <property type="match status" value="1"/>
</dbReference>
<comment type="similarity">
    <text evidence="2">Belongs to the binding-protein-dependent transport system permease family. FecCD subfamily.</text>
</comment>
<keyword evidence="6 8" id="KW-1133">Transmembrane helix</keyword>
<protein>
    <submittedName>
        <fullName evidence="9">Iron chelate uptake ABC transporter family permease subunit</fullName>
    </submittedName>
</protein>
<proteinExistence type="inferred from homology"/>
<feature type="transmembrane region" description="Helical" evidence="8">
    <location>
        <begin position="205"/>
        <end position="223"/>
    </location>
</feature>
<evidence type="ECO:0000256" key="8">
    <source>
        <dbReference type="SAM" id="Phobius"/>
    </source>
</evidence>
<feature type="transmembrane region" description="Helical" evidence="8">
    <location>
        <begin position="317"/>
        <end position="336"/>
    </location>
</feature>
<dbReference type="AlphaFoldDB" id="A0A934V7Y0"/>
<feature type="transmembrane region" description="Helical" evidence="8">
    <location>
        <begin position="290"/>
        <end position="311"/>
    </location>
</feature>
<evidence type="ECO:0000256" key="4">
    <source>
        <dbReference type="ARBA" id="ARBA00022475"/>
    </source>
</evidence>
<comment type="subcellular location">
    <subcellularLocation>
        <location evidence="1">Cell membrane</location>
        <topology evidence="1">Multi-pass membrane protein</topology>
    </subcellularLocation>
</comment>
<dbReference type="GO" id="GO:0022857">
    <property type="term" value="F:transmembrane transporter activity"/>
    <property type="evidence" value="ECO:0007669"/>
    <property type="project" value="InterPro"/>
</dbReference>
<dbReference type="PANTHER" id="PTHR30472">
    <property type="entry name" value="FERRIC ENTEROBACTIN TRANSPORT SYSTEM PERMEASE PROTEIN"/>
    <property type="match status" value="1"/>
</dbReference>
<dbReference type="SUPFAM" id="SSF81345">
    <property type="entry name" value="ABC transporter involved in vitamin B12 uptake, BtuC"/>
    <property type="match status" value="1"/>
</dbReference>
<evidence type="ECO:0000256" key="7">
    <source>
        <dbReference type="ARBA" id="ARBA00023136"/>
    </source>
</evidence>
<gene>
    <name evidence="9" type="ORF">JHE00_25615</name>
</gene>
<dbReference type="Proteomes" id="UP000635245">
    <property type="component" value="Unassembled WGS sequence"/>
</dbReference>
<evidence type="ECO:0000256" key="6">
    <source>
        <dbReference type="ARBA" id="ARBA00022989"/>
    </source>
</evidence>
<dbReference type="CDD" id="cd06550">
    <property type="entry name" value="TM_ABC_iron-siderophores_like"/>
    <property type="match status" value="1"/>
</dbReference>
<keyword evidence="4" id="KW-1003">Cell membrane</keyword>
<organism evidence="9 10">
    <name type="scientific">Prauserella cavernicola</name>
    <dbReference type="NCBI Taxonomy" id="2800127"/>
    <lineage>
        <taxon>Bacteria</taxon>
        <taxon>Bacillati</taxon>
        <taxon>Actinomycetota</taxon>
        <taxon>Actinomycetes</taxon>
        <taxon>Pseudonocardiales</taxon>
        <taxon>Pseudonocardiaceae</taxon>
        <taxon>Prauserella</taxon>
    </lineage>
</organism>
<keyword evidence="5 8" id="KW-0812">Transmembrane</keyword>
<feature type="transmembrane region" description="Helical" evidence="8">
    <location>
        <begin position="75"/>
        <end position="93"/>
    </location>
</feature>
<evidence type="ECO:0000256" key="3">
    <source>
        <dbReference type="ARBA" id="ARBA00022448"/>
    </source>
</evidence>
<dbReference type="GO" id="GO:0005886">
    <property type="term" value="C:plasma membrane"/>
    <property type="evidence" value="ECO:0007669"/>
    <property type="project" value="UniProtKB-SubCell"/>
</dbReference>
<sequence>MSTRTVRAAGLSARYATRPATASGLLALLLLALTGYALTVGELPISLGEALGMLAGEPGPSGVDYVFWTVRLPRVLTALLVGAALGVSGAILQSLSRNPLGSPDVLGFAGGAATGALVQILVLGGGALAVALSALAGAFVTAALVYLLAYRRGVPGHRLVLVGIGIGALLMSLNRYLLVSAEVDDAFRAAVWLTGSLLDRTWDHVTIGTIAVAVLVPVAVLLLRRLSLLELGDELSTGLGVPVGQTRLQLFAVSVGLAGAATAAAGPVAFVALAAPHLARRLLRSAGPSLVGSGLVGAVLLLGSDVAAQQLFPTGELPVGVATGVLGGVYLATLLGRHWSRRPAASG</sequence>
<name>A0A934V7Y0_9PSEU</name>
<feature type="transmembrane region" description="Helical" evidence="8">
    <location>
        <begin position="105"/>
        <end position="122"/>
    </location>
</feature>
<dbReference type="PANTHER" id="PTHR30472:SF24">
    <property type="entry name" value="FERRIC ENTEROBACTIN TRANSPORT SYSTEM PERMEASE PROTEIN FEPG"/>
    <property type="match status" value="1"/>
</dbReference>
<dbReference type="Pfam" id="PF01032">
    <property type="entry name" value="FecCD"/>
    <property type="match status" value="1"/>
</dbReference>
<evidence type="ECO:0000256" key="1">
    <source>
        <dbReference type="ARBA" id="ARBA00004651"/>
    </source>
</evidence>
<keyword evidence="7 8" id="KW-0472">Membrane</keyword>
<dbReference type="InterPro" id="IPR037294">
    <property type="entry name" value="ABC_BtuC-like"/>
</dbReference>
<keyword evidence="10" id="KW-1185">Reference proteome</keyword>
<keyword evidence="3" id="KW-0813">Transport</keyword>
<evidence type="ECO:0000313" key="10">
    <source>
        <dbReference type="Proteomes" id="UP000635245"/>
    </source>
</evidence>
<accession>A0A934V7Y0</accession>
<comment type="caution">
    <text evidence="9">The sequence shown here is derived from an EMBL/GenBank/DDBJ whole genome shotgun (WGS) entry which is preliminary data.</text>
</comment>
<dbReference type="RefSeq" id="WP_200322643.1">
    <property type="nucleotide sequence ID" value="NZ_JAENJH010000007.1"/>
</dbReference>
<evidence type="ECO:0000256" key="5">
    <source>
        <dbReference type="ARBA" id="ARBA00022692"/>
    </source>
</evidence>